<protein>
    <recommendedName>
        <fullName evidence="1">ABC1 atypical kinase-like domain-containing protein</fullName>
    </recommendedName>
</protein>
<sequence>MKVGQFVASQKVLLREYSSTLSSLQDQVAPLPFRVIKEVLKENLKPNFSEMFLSIDEQPITATSIAQVNHAVLTSGHEVAIKLYPQYRFEWLPLAFTKFVSSELGNWEGDDKYMIGTAEQPLCISFR</sequence>
<dbReference type="AlphaFoldDB" id="A0ABD1LVW4"/>
<dbReference type="PANTHER" id="PTHR43173:SF28">
    <property type="entry name" value="AARF DOMAIN CONTAINING KINASE 5"/>
    <property type="match status" value="1"/>
</dbReference>
<dbReference type="Proteomes" id="UP001603857">
    <property type="component" value="Unassembled WGS sequence"/>
</dbReference>
<dbReference type="InterPro" id="IPR004147">
    <property type="entry name" value="ABC1_dom"/>
</dbReference>
<evidence type="ECO:0000313" key="3">
    <source>
        <dbReference type="Proteomes" id="UP001603857"/>
    </source>
</evidence>
<proteinExistence type="predicted"/>
<gene>
    <name evidence="2" type="ORF">Fmac_020910</name>
</gene>
<keyword evidence="3" id="KW-1185">Reference proteome</keyword>
<dbReference type="InterPro" id="IPR051130">
    <property type="entry name" value="Mito_struct-func_regulator"/>
</dbReference>
<dbReference type="PANTHER" id="PTHR43173">
    <property type="entry name" value="ABC1 FAMILY PROTEIN"/>
    <property type="match status" value="1"/>
</dbReference>
<dbReference type="EMBL" id="JBGMDY010000007">
    <property type="protein sequence ID" value="KAL2327483.1"/>
    <property type="molecule type" value="Genomic_DNA"/>
</dbReference>
<comment type="caution">
    <text evidence="2">The sequence shown here is derived from an EMBL/GenBank/DDBJ whole genome shotgun (WGS) entry which is preliminary data.</text>
</comment>
<name>A0ABD1LVW4_9FABA</name>
<evidence type="ECO:0000313" key="2">
    <source>
        <dbReference type="EMBL" id="KAL2327483.1"/>
    </source>
</evidence>
<accession>A0ABD1LVW4</accession>
<organism evidence="2 3">
    <name type="scientific">Flemingia macrophylla</name>
    <dbReference type="NCBI Taxonomy" id="520843"/>
    <lineage>
        <taxon>Eukaryota</taxon>
        <taxon>Viridiplantae</taxon>
        <taxon>Streptophyta</taxon>
        <taxon>Embryophyta</taxon>
        <taxon>Tracheophyta</taxon>
        <taxon>Spermatophyta</taxon>
        <taxon>Magnoliopsida</taxon>
        <taxon>eudicotyledons</taxon>
        <taxon>Gunneridae</taxon>
        <taxon>Pentapetalae</taxon>
        <taxon>rosids</taxon>
        <taxon>fabids</taxon>
        <taxon>Fabales</taxon>
        <taxon>Fabaceae</taxon>
        <taxon>Papilionoideae</taxon>
        <taxon>50 kb inversion clade</taxon>
        <taxon>NPAAA clade</taxon>
        <taxon>indigoferoid/millettioid clade</taxon>
        <taxon>Phaseoleae</taxon>
        <taxon>Flemingia</taxon>
    </lineage>
</organism>
<evidence type="ECO:0000259" key="1">
    <source>
        <dbReference type="Pfam" id="PF03109"/>
    </source>
</evidence>
<reference evidence="2 3" key="1">
    <citation type="submission" date="2024-08" db="EMBL/GenBank/DDBJ databases">
        <title>Insights into the chromosomal genome structure of Flemingia macrophylla.</title>
        <authorList>
            <person name="Ding Y."/>
            <person name="Zhao Y."/>
            <person name="Bi W."/>
            <person name="Wu M."/>
            <person name="Zhao G."/>
            <person name="Gong Y."/>
            <person name="Li W."/>
            <person name="Zhang P."/>
        </authorList>
    </citation>
    <scope>NUCLEOTIDE SEQUENCE [LARGE SCALE GENOMIC DNA]</scope>
    <source>
        <strain evidence="2">DYQJB</strain>
        <tissue evidence="2">Leaf</tissue>
    </source>
</reference>
<dbReference type="Pfam" id="PF03109">
    <property type="entry name" value="ABC1"/>
    <property type="match status" value="1"/>
</dbReference>
<feature type="domain" description="ABC1 atypical kinase-like" evidence="1">
    <location>
        <begin position="24"/>
        <end position="83"/>
    </location>
</feature>